<feature type="non-terminal residue" evidence="1">
    <location>
        <position position="194"/>
    </location>
</feature>
<sequence>DDELTLTVLTNQNLINEDYEILINNEESSTEKNDRALSKDSKDNISFEQFTAPDFDDFDSDLEYRYSNTNINFDDSWIVLWIFKYQLRFRLPDTAIDILIRYFRIVLLETDQSQFKGFLTSSYIARKLLEVKRQEKTYTVYPKCNVLYKISEILTKNVTDQSSSGFKCTYVEFSNYPKYSRRQPCETELVKHMP</sequence>
<name>A0A9N9IM94_9GLOM</name>
<reference evidence="1" key="1">
    <citation type="submission" date="2021-06" db="EMBL/GenBank/DDBJ databases">
        <authorList>
            <person name="Kallberg Y."/>
            <person name="Tangrot J."/>
            <person name="Rosling A."/>
        </authorList>
    </citation>
    <scope>NUCLEOTIDE SEQUENCE</scope>
    <source>
        <strain evidence="1">UK204</strain>
    </source>
</reference>
<comment type="caution">
    <text evidence="1">The sequence shown here is derived from an EMBL/GenBank/DDBJ whole genome shotgun (WGS) entry which is preliminary data.</text>
</comment>
<gene>
    <name evidence="1" type="ORF">FCALED_LOCUS15774</name>
</gene>
<dbReference type="AlphaFoldDB" id="A0A9N9IM94"/>
<evidence type="ECO:0000313" key="1">
    <source>
        <dbReference type="EMBL" id="CAG8743205.1"/>
    </source>
</evidence>
<proteinExistence type="predicted"/>
<protein>
    <submittedName>
        <fullName evidence="1">1462_t:CDS:1</fullName>
    </submittedName>
</protein>
<accession>A0A9N9IM94</accession>
<feature type="non-terminal residue" evidence="1">
    <location>
        <position position="1"/>
    </location>
</feature>
<dbReference type="OrthoDB" id="2307928at2759"/>
<evidence type="ECO:0000313" key="2">
    <source>
        <dbReference type="Proteomes" id="UP000789570"/>
    </source>
</evidence>
<keyword evidence="2" id="KW-1185">Reference proteome</keyword>
<dbReference type="Proteomes" id="UP000789570">
    <property type="component" value="Unassembled WGS sequence"/>
</dbReference>
<organism evidence="1 2">
    <name type="scientific">Funneliformis caledonium</name>
    <dbReference type="NCBI Taxonomy" id="1117310"/>
    <lineage>
        <taxon>Eukaryota</taxon>
        <taxon>Fungi</taxon>
        <taxon>Fungi incertae sedis</taxon>
        <taxon>Mucoromycota</taxon>
        <taxon>Glomeromycotina</taxon>
        <taxon>Glomeromycetes</taxon>
        <taxon>Glomerales</taxon>
        <taxon>Glomeraceae</taxon>
        <taxon>Funneliformis</taxon>
    </lineage>
</organism>
<dbReference type="EMBL" id="CAJVPQ010015619">
    <property type="protein sequence ID" value="CAG8743205.1"/>
    <property type="molecule type" value="Genomic_DNA"/>
</dbReference>